<dbReference type="AlphaFoldDB" id="A0A6A7KDF8"/>
<reference evidence="1 2" key="1">
    <citation type="submission" date="2019-10" db="EMBL/GenBank/DDBJ databases">
        <title>Alkalibaculum tamaniensis sp.nov., a new alkaliphilic acetogen, isolated on methoxylated aromatics from a mud volcano.</title>
        <authorList>
            <person name="Khomyakova M.A."/>
            <person name="Merkel A.Y."/>
            <person name="Bonch-Osmolovskaya E.A."/>
            <person name="Slobodkin A.I."/>
        </authorList>
    </citation>
    <scope>NUCLEOTIDE SEQUENCE [LARGE SCALE GENOMIC DNA]</scope>
    <source>
        <strain evidence="1 2">M08DMB</strain>
    </source>
</reference>
<dbReference type="InterPro" id="IPR046871">
    <property type="entry name" value="Pro_CA_2"/>
</dbReference>
<keyword evidence="2" id="KW-1185">Reference proteome</keyword>
<organism evidence="1 2">
    <name type="scientific">Alkalibaculum sporogenes</name>
    <dbReference type="NCBI Taxonomy" id="2655001"/>
    <lineage>
        <taxon>Bacteria</taxon>
        <taxon>Bacillati</taxon>
        <taxon>Bacillota</taxon>
        <taxon>Clostridia</taxon>
        <taxon>Eubacteriales</taxon>
        <taxon>Eubacteriaceae</taxon>
        <taxon>Alkalibaculum</taxon>
    </lineage>
</organism>
<dbReference type="InterPro" id="IPR036874">
    <property type="entry name" value="Carbonic_anhydrase_sf"/>
</dbReference>
<dbReference type="SUPFAM" id="SSF53056">
    <property type="entry name" value="beta-carbonic anhydrase, cab"/>
    <property type="match status" value="1"/>
</dbReference>
<dbReference type="GO" id="GO:0008270">
    <property type="term" value="F:zinc ion binding"/>
    <property type="evidence" value="ECO:0007669"/>
    <property type="project" value="InterPro"/>
</dbReference>
<dbReference type="RefSeq" id="WP_152807033.1">
    <property type="nucleotide sequence ID" value="NZ_WHNX01000072.1"/>
</dbReference>
<protein>
    <recommendedName>
        <fullName evidence="3">Carbonic anhydrase</fullName>
    </recommendedName>
</protein>
<dbReference type="Proteomes" id="UP000440004">
    <property type="component" value="Unassembled WGS sequence"/>
</dbReference>
<dbReference type="Pfam" id="PF20393">
    <property type="entry name" value="Pro_CA_2"/>
    <property type="match status" value="1"/>
</dbReference>
<name>A0A6A7KDF8_9FIRM</name>
<accession>A0A6A7KDF8</accession>
<dbReference type="Gene3D" id="3.40.1050.10">
    <property type="entry name" value="Carbonic anhydrase"/>
    <property type="match status" value="1"/>
</dbReference>
<evidence type="ECO:0008006" key="3">
    <source>
        <dbReference type="Google" id="ProtNLM"/>
    </source>
</evidence>
<dbReference type="GO" id="GO:0004089">
    <property type="term" value="F:carbonate dehydratase activity"/>
    <property type="evidence" value="ECO:0007669"/>
    <property type="project" value="InterPro"/>
</dbReference>
<proteinExistence type="predicted"/>
<comment type="caution">
    <text evidence="1">The sequence shown here is derived from an EMBL/GenBank/DDBJ whole genome shotgun (WGS) entry which is preliminary data.</text>
</comment>
<gene>
    <name evidence="1" type="ORF">GC105_16550</name>
</gene>
<evidence type="ECO:0000313" key="2">
    <source>
        <dbReference type="Proteomes" id="UP000440004"/>
    </source>
</evidence>
<evidence type="ECO:0000313" key="1">
    <source>
        <dbReference type="EMBL" id="MPW27366.1"/>
    </source>
</evidence>
<dbReference type="EMBL" id="WHNX01000072">
    <property type="protein sequence ID" value="MPW27366.1"/>
    <property type="molecule type" value="Genomic_DNA"/>
</dbReference>
<sequence>MGQDIFVTTINCMDGRIQVPVLKYMSETYNANFVDNITETGPNGILAANQNNPLLHNLKRRLHISVNLHGSRVISIVGHHDCAGNTVDYPTQIEHIKMSIKTLKSWNLNVDEIIGLWVNENWQISLISIE</sequence>